<reference evidence="1 2" key="1">
    <citation type="submission" date="2017-06" db="EMBL/GenBank/DDBJ databases">
        <title>Complete genome sequence of Paenibacillus donghaensis KCTC 13049T isolated from East Sea sediment, South Korea.</title>
        <authorList>
            <person name="Jung B.K."/>
            <person name="Hong S.-J."/>
            <person name="Shin J.-H."/>
        </authorList>
    </citation>
    <scope>NUCLEOTIDE SEQUENCE [LARGE SCALE GENOMIC DNA]</scope>
    <source>
        <strain evidence="1 2">KCTC 13049</strain>
    </source>
</reference>
<gene>
    <name evidence="1" type="ORF">B9T62_18830</name>
</gene>
<dbReference type="EMBL" id="CP021780">
    <property type="protein sequence ID" value="ASA22664.1"/>
    <property type="molecule type" value="Genomic_DNA"/>
</dbReference>
<sequence>MRKISETQYKKIIDMFDKQVDKEISAMTTVLSSWGRNSEIAKLTIDATSKKDEFMKLFDKV</sequence>
<accession>A0A2Z2KAL7</accession>
<proteinExistence type="predicted"/>
<organism evidence="1 2">
    <name type="scientific">Paenibacillus donghaensis</name>
    <dbReference type="NCBI Taxonomy" id="414771"/>
    <lineage>
        <taxon>Bacteria</taxon>
        <taxon>Bacillati</taxon>
        <taxon>Bacillota</taxon>
        <taxon>Bacilli</taxon>
        <taxon>Bacillales</taxon>
        <taxon>Paenibacillaceae</taxon>
        <taxon>Paenibacillus</taxon>
    </lineage>
</organism>
<dbReference type="AlphaFoldDB" id="A0A2Z2KAL7"/>
<protein>
    <submittedName>
        <fullName evidence="1">Uncharacterized protein</fullName>
    </submittedName>
</protein>
<dbReference type="RefSeq" id="WP_087916662.1">
    <property type="nucleotide sequence ID" value="NZ_CP021780.1"/>
</dbReference>
<evidence type="ECO:0000313" key="1">
    <source>
        <dbReference type="EMBL" id="ASA22664.1"/>
    </source>
</evidence>
<evidence type="ECO:0000313" key="2">
    <source>
        <dbReference type="Proteomes" id="UP000249890"/>
    </source>
</evidence>
<dbReference type="Proteomes" id="UP000249890">
    <property type="component" value="Chromosome"/>
</dbReference>
<dbReference type="KEGG" id="pdh:B9T62_18830"/>
<name>A0A2Z2KAL7_9BACL</name>
<keyword evidence="2" id="KW-1185">Reference proteome</keyword>